<dbReference type="InterPro" id="IPR020846">
    <property type="entry name" value="MFS_dom"/>
</dbReference>
<evidence type="ECO:0000313" key="7">
    <source>
        <dbReference type="EMBL" id="KAK8130716.1"/>
    </source>
</evidence>
<dbReference type="AlphaFoldDB" id="A0AAW0RAC3"/>
<dbReference type="PRINTS" id="PR01035">
    <property type="entry name" value="TCRTETA"/>
</dbReference>
<gene>
    <name evidence="7" type="ORF">PG999_003096</name>
</gene>
<dbReference type="PANTHER" id="PTHR23502">
    <property type="entry name" value="MAJOR FACILITATOR SUPERFAMILY"/>
    <property type="match status" value="1"/>
</dbReference>
<dbReference type="GO" id="GO:0022857">
    <property type="term" value="F:transmembrane transporter activity"/>
    <property type="evidence" value="ECO:0007669"/>
    <property type="project" value="InterPro"/>
</dbReference>
<keyword evidence="8" id="KW-1185">Reference proteome</keyword>
<proteinExistence type="predicted"/>
<dbReference type="InterPro" id="IPR001958">
    <property type="entry name" value="Tet-R_TetA/multi-R_MdtG-like"/>
</dbReference>
<keyword evidence="3 5" id="KW-1133">Transmembrane helix</keyword>
<keyword evidence="4 5" id="KW-0472">Membrane</keyword>
<accession>A0AAW0RAC3</accession>
<dbReference type="PANTHER" id="PTHR23502:SF151">
    <property type="entry name" value="MAJOR FACILITATOR SUPERFAMILY (MFS) PROFILE DOMAIN-CONTAINING PROTEIN"/>
    <property type="match status" value="1"/>
</dbReference>
<feature type="transmembrane region" description="Helical" evidence="5">
    <location>
        <begin position="26"/>
        <end position="46"/>
    </location>
</feature>
<comment type="caution">
    <text evidence="7">The sequence shown here is derived from an EMBL/GenBank/DDBJ whole genome shotgun (WGS) entry which is preliminary data.</text>
</comment>
<evidence type="ECO:0000256" key="4">
    <source>
        <dbReference type="ARBA" id="ARBA00023136"/>
    </source>
</evidence>
<evidence type="ECO:0000256" key="3">
    <source>
        <dbReference type="ARBA" id="ARBA00022989"/>
    </source>
</evidence>
<feature type="transmembrane region" description="Helical" evidence="5">
    <location>
        <begin position="122"/>
        <end position="143"/>
    </location>
</feature>
<evidence type="ECO:0000313" key="8">
    <source>
        <dbReference type="Proteomes" id="UP001392437"/>
    </source>
</evidence>
<reference evidence="7 8" key="1">
    <citation type="submission" date="2023-01" db="EMBL/GenBank/DDBJ databases">
        <title>Analysis of 21 Apiospora genomes using comparative genomics revels a genus with tremendous synthesis potential of carbohydrate active enzymes and secondary metabolites.</title>
        <authorList>
            <person name="Sorensen T."/>
        </authorList>
    </citation>
    <scope>NUCLEOTIDE SEQUENCE [LARGE SCALE GENOMIC DNA]</scope>
    <source>
        <strain evidence="7 8">CBS 117206</strain>
    </source>
</reference>
<sequence length="354" mass="37436">MMGSAHAPSASEAEPYSIFTSRHRKILTVLLGLASLASPLTANIYLPLLPLLQDQYHASAQAINLTITLYVVVQAVMPIFFAPTADRYGRRLVSLASLLVYTVRSIGLAINDAAGRQYPALLLLRALQALGSSACATTIWGVASDVCIPVERGPMVGLVISISNLGVVVGPVVGGLVGWRTGHATWIFASMAIFSAATVVSVTVCCPRPRVRYQRTNAPWGAYVNSGAKREAGAVFQVPVPEPPCEPQDHALERHGRHPVAGLGWAVRYRAHPAAVLVLQAFAGFVKSLLFTSFNTLLIDVHLDRPSTAAAAASLTRSGLSGVGLAILQPLADSMGWSWLFTLLALAVGVSQGV</sequence>
<dbReference type="InterPro" id="IPR036259">
    <property type="entry name" value="MFS_trans_sf"/>
</dbReference>
<feature type="transmembrane region" description="Helical" evidence="5">
    <location>
        <begin position="58"/>
        <end position="80"/>
    </location>
</feature>
<evidence type="ECO:0000256" key="5">
    <source>
        <dbReference type="SAM" id="Phobius"/>
    </source>
</evidence>
<dbReference type="GO" id="GO:0005886">
    <property type="term" value="C:plasma membrane"/>
    <property type="evidence" value="ECO:0007669"/>
    <property type="project" value="TreeGrafter"/>
</dbReference>
<dbReference type="Gene3D" id="1.20.1720.10">
    <property type="entry name" value="Multidrug resistance protein D"/>
    <property type="match status" value="1"/>
</dbReference>
<dbReference type="Pfam" id="PF07690">
    <property type="entry name" value="MFS_1"/>
    <property type="match status" value="1"/>
</dbReference>
<protein>
    <submittedName>
        <fullName evidence="7">Major facilitator superfamily transporter</fullName>
    </submittedName>
</protein>
<evidence type="ECO:0000259" key="6">
    <source>
        <dbReference type="PROSITE" id="PS50850"/>
    </source>
</evidence>
<name>A0AAW0RAC3_9PEZI</name>
<dbReference type="SUPFAM" id="SSF103473">
    <property type="entry name" value="MFS general substrate transporter"/>
    <property type="match status" value="2"/>
</dbReference>
<feature type="non-terminal residue" evidence="7">
    <location>
        <position position="354"/>
    </location>
</feature>
<dbReference type="PROSITE" id="PS50850">
    <property type="entry name" value="MFS"/>
    <property type="match status" value="1"/>
</dbReference>
<dbReference type="Proteomes" id="UP001392437">
    <property type="component" value="Unassembled WGS sequence"/>
</dbReference>
<evidence type="ECO:0000256" key="2">
    <source>
        <dbReference type="ARBA" id="ARBA00022692"/>
    </source>
</evidence>
<dbReference type="InterPro" id="IPR011701">
    <property type="entry name" value="MFS"/>
</dbReference>
<feature type="transmembrane region" description="Helical" evidence="5">
    <location>
        <begin position="185"/>
        <end position="206"/>
    </location>
</feature>
<feature type="transmembrane region" description="Helical" evidence="5">
    <location>
        <begin position="155"/>
        <end position="179"/>
    </location>
</feature>
<feature type="transmembrane region" description="Helical" evidence="5">
    <location>
        <begin position="92"/>
        <end position="110"/>
    </location>
</feature>
<keyword evidence="2 5" id="KW-0812">Transmembrane</keyword>
<feature type="domain" description="Major facilitator superfamily (MFS) profile" evidence="6">
    <location>
        <begin position="27"/>
        <end position="354"/>
    </location>
</feature>
<comment type="subcellular location">
    <subcellularLocation>
        <location evidence="1">Membrane</location>
        <topology evidence="1">Multi-pass membrane protein</topology>
    </subcellularLocation>
</comment>
<organism evidence="7 8">
    <name type="scientific">Apiospora kogelbergensis</name>
    <dbReference type="NCBI Taxonomy" id="1337665"/>
    <lineage>
        <taxon>Eukaryota</taxon>
        <taxon>Fungi</taxon>
        <taxon>Dikarya</taxon>
        <taxon>Ascomycota</taxon>
        <taxon>Pezizomycotina</taxon>
        <taxon>Sordariomycetes</taxon>
        <taxon>Xylariomycetidae</taxon>
        <taxon>Amphisphaeriales</taxon>
        <taxon>Apiosporaceae</taxon>
        <taxon>Apiospora</taxon>
    </lineage>
</organism>
<dbReference type="EMBL" id="JAQQWP010000002">
    <property type="protein sequence ID" value="KAK8130716.1"/>
    <property type="molecule type" value="Genomic_DNA"/>
</dbReference>
<evidence type="ECO:0000256" key="1">
    <source>
        <dbReference type="ARBA" id="ARBA00004141"/>
    </source>
</evidence>